<evidence type="ECO:0000256" key="3">
    <source>
        <dbReference type="ARBA" id="ARBA00023163"/>
    </source>
</evidence>
<dbReference type="PRINTS" id="PR00455">
    <property type="entry name" value="HTHTETR"/>
</dbReference>
<evidence type="ECO:0000259" key="5">
    <source>
        <dbReference type="PROSITE" id="PS50977"/>
    </source>
</evidence>
<evidence type="ECO:0000313" key="7">
    <source>
        <dbReference type="Proteomes" id="UP001284601"/>
    </source>
</evidence>
<sequence length="185" mass="20351">MSTRAPRRDALRNRAHLIAVATQAFREQGLQVGVDEIARRAQVGIATLYRHFPTKGDLVVAVSTELLRETERVRDEVLAGSASGDELSRFLHASLEQLQLNRGFVEALAQHPPDPEIRQRMRARMVELLTPLVQRAHATGELHDGLDAVDLVIAFRMLGAGSTPDVGRPPERYLALLLAGLRAGV</sequence>
<reference evidence="7" key="1">
    <citation type="submission" date="2023-07" db="EMBL/GenBank/DDBJ databases">
        <title>Conexibacter stalactiti sp. nov., isolated from stalactites in a lava cave and emended description of the genus Conexibacter.</title>
        <authorList>
            <person name="Lee S.D."/>
        </authorList>
    </citation>
    <scope>NUCLEOTIDE SEQUENCE [LARGE SCALE GENOMIC DNA]</scope>
    <source>
        <strain evidence="7">KCTC 39840</strain>
    </source>
</reference>
<dbReference type="Proteomes" id="UP001284601">
    <property type="component" value="Unassembled WGS sequence"/>
</dbReference>
<dbReference type="InterPro" id="IPR049445">
    <property type="entry name" value="TetR_SbtR-like_C"/>
</dbReference>
<dbReference type="InterPro" id="IPR009057">
    <property type="entry name" value="Homeodomain-like_sf"/>
</dbReference>
<dbReference type="RefSeq" id="WP_318598088.1">
    <property type="nucleotide sequence ID" value="NZ_JAWSTH010000039.1"/>
</dbReference>
<dbReference type="Gene3D" id="1.10.357.10">
    <property type="entry name" value="Tetracycline Repressor, domain 2"/>
    <property type="match status" value="1"/>
</dbReference>
<keyword evidence="2 4" id="KW-0238">DNA-binding</keyword>
<feature type="DNA-binding region" description="H-T-H motif" evidence="4">
    <location>
        <begin position="33"/>
        <end position="52"/>
    </location>
</feature>
<protein>
    <submittedName>
        <fullName evidence="6">Helix-turn-helix domain-containing protein</fullName>
    </submittedName>
</protein>
<dbReference type="InterPro" id="IPR001647">
    <property type="entry name" value="HTH_TetR"/>
</dbReference>
<organism evidence="6 7">
    <name type="scientific">Conexibacter stalactiti</name>
    <dbReference type="NCBI Taxonomy" id="1940611"/>
    <lineage>
        <taxon>Bacteria</taxon>
        <taxon>Bacillati</taxon>
        <taxon>Actinomycetota</taxon>
        <taxon>Thermoleophilia</taxon>
        <taxon>Solirubrobacterales</taxon>
        <taxon>Conexibacteraceae</taxon>
        <taxon>Conexibacter</taxon>
    </lineage>
</organism>
<keyword evidence="1" id="KW-0805">Transcription regulation</keyword>
<proteinExistence type="predicted"/>
<dbReference type="InterPro" id="IPR050109">
    <property type="entry name" value="HTH-type_TetR-like_transc_reg"/>
</dbReference>
<dbReference type="PANTHER" id="PTHR30055">
    <property type="entry name" value="HTH-TYPE TRANSCRIPTIONAL REGULATOR RUTR"/>
    <property type="match status" value="1"/>
</dbReference>
<accession>A0ABU4HR26</accession>
<name>A0ABU4HR26_9ACTN</name>
<dbReference type="InterPro" id="IPR036271">
    <property type="entry name" value="Tet_transcr_reg_TetR-rel_C_sf"/>
</dbReference>
<comment type="caution">
    <text evidence="6">The sequence shown here is derived from an EMBL/GenBank/DDBJ whole genome shotgun (WGS) entry which is preliminary data.</text>
</comment>
<gene>
    <name evidence="6" type="ORF">R7226_15475</name>
</gene>
<dbReference type="SUPFAM" id="SSF46689">
    <property type="entry name" value="Homeodomain-like"/>
    <property type="match status" value="1"/>
</dbReference>
<reference evidence="6 7" key="2">
    <citation type="submission" date="2023-10" db="EMBL/GenBank/DDBJ databases">
        <authorList>
            <person name="Han X.F."/>
        </authorList>
    </citation>
    <scope>NUCLEOTIDE SEQUENCE [LARGE SCALE GENOMIC DNA]</scope>
    <source>
        <strain evidence="6 7">KCTC 39840</strain>
    </source>
</reference>
<evidence type="ECO:0000256" key="2">
    <source>
        <dbReference type="ARBA" id="ARBA00023125"/>
    </source>
</evidence>
<dbReference type="PANTHER" id="PTHR30055:SF234">
    <property type="entry name" value="HTH-TYPE TRANSCRIPTIONAL REGULATOR BETI"/>
    <property type="match status" value="1"/>
</dbReference>
<keyword evidence="7" id="KW-1185">Reference proteome</keyword>
<dbReference type="EMBL" id="JAWSTH010000039">
    <property type="protein sequence ID" value="MDW5595750.1"/>
    <property type="molecule type" value="Genomic_DNA"/>
</dbReference>
<evidence type="ECO:0000313" key="6">
    <source>
        <dbReference type="EMBL" id="MDW5595750.1"/>
    </source>
</evidence>
<evidence type="ECO:0000256" key="4">
    <source>
        <dbReference type="PROSITE-ProRule" id="PRU00335"/>
    </source>
</evidence>
<dbReference type="SUPFAM" id="SSF48498">
    <property type="entry name" value="Tetracyclin repressor-like, C-terminal domain"/>
    <property type="match status" value="1"/>
</dbReference>
<dbReference type="Pfam" id="PF00440">
    <property type="entry name" value="TetR_N"/>
    <property type="match status" value="1"/>
</dbReference>
<dbReference type="PROSITE" id="PS50977">
    <property type="entry name" value="HTH_TETR_2"/>
    <property type="match status" value="1"/>
</dbReference>
<feature type="domain" description="HTH tetR-type" evidence="5">
    <location>
        <begin position="11"/>
        <end position="70"/>
    </location>
</feature>
<evidence type="ECO:0000256" key="1">
    <source>
        <dbReference type="ARBA" id="ARBA00023015"/>
    </source>
</evidence>
<keyword evidence="3" id="KW-0804">Transcription</keyword>
<dbReference type="Pfam" id="PF21597">
    <property type="entry name" value="TetR_C_43"/>
    <property type="match status" value="1"/>
</dbReference>